<dbReference type="InParanoid" id="F6XTD6"/>
<keyword evidence="2" id="KW-0539">Nucleus</keyword>
<evidence type="ECO:0000256" key="2">
    <source>
        <dbReference type="ARBA" id="ARBA00023242"/>
    </source>
</evidence>
<feature type="compositionally biased region" description="Low complexity" evidence="3">
    <location>
        <begin position="558"/>
        <end position="572"/>
    </location>
</feature>
<dbReference type="Gene3D" id="3.40.50.300">
    <property type="entry name" value="P-loop containing nucleotide triphosphate hydrolases"/>
    <property type="match status" value="1"/>
</dbReference>
<dbReference type="GO" id="GO:0003723">
    <property type="term" value="F:RNA binding"/>
    <property type="evidence" value="ECO:0000318"/>
    <property type="project" value="GO_Central"/>
</dbReference>
<evidence type="ECO:0000256" key="3">
    <source>
        <dbReference type="SAM" id="MobiDB-lite"/>
    </source>
</evidence>
<dbReference type="PANTHER" id="PTHR12381">
    <property type="entry name" value="HETEROGENEOUS NUCLEAR RIBONUCLEOPROTEIN U FAMILY MEMBER"/>
    <property type="match status" value="1"/>
</dbReference>
<feature type="compositionally biased region" description="Polar residues" evidence="3">
    <location>
        <begin position="394"/>
        <end position="415"/>
    </location>
</feature>
<protein>
    <recommendedName>
        <fullName evidence="4">B30.2/SPRY domain-containing protein</fullName>
    </recommendedName>
</protein>
<sequence>MAKVILDEYISDLNLEVNEYNCSPLSYDGFSYMWAGAKANFGIRCGKVCFEVKISEYCDVTNKEFADTHVARVGWSTDNATLQLGEDKNSFGFGSTGKKSLHRKFTNYGRRYEKGDVVGCYLSMENGWVEISYSVNGRYCGVAFKVRWMTDEALFPHILTKNCRLDVNFGQSPHPYFSLQPGFKLIGHSPRDWLVGGVRAPVSQSDCEVIMMVGLPGVGKSTWALNYQKIHPSKKYFILGTDSIIDKMRVMGLPRKNNFGGRWDVLIKQASDCFNALLKKASELPRNLILDQTNVYSSARRRKVKLYREKGYNINAMVLVPRDNDMVRRSKQRTLEEGKEVPETAVLDMKANFSLPDPREGLFDKITYLELQEVDARELVEEYNIEAMQKGHRSNQQLGRGGNKNQTERNFSPTKSCKAGNFPNNKIRNPPNGNPGNFLNSNPGDFPNSTPGNSRNSNTGNYHNSNPGNFLNSNPGNFPKQQLQGISTTATPGITRNRNPGKFPQQQFTGFPQTATAGIPATATPGIPQQQNREFPQQQNQEFPQQHSRDFRRQQNWEFPQQQSGEFPQQQSRDFPKQ</sequence>
<feature type="region of interest" description="Disordered" evidence="3">
    <location>
        <begin position="490"/>
        <end position="509"/>
    </location>
</feature>
<dbReference type="SMART" id="SM00449">
    <property type="entry name" value="SPRY"/>
    <property type="match status" value="1"/>
</dbReference>
<dbReference type="InterPro" id="IPR043136">
    <property type="entry name" value="B30.2/SPRY_sf"/>
</dbReference>
<dbReference type="GO" id="GO:0000380">
    <property type="term" value="P:alternative mRNA splicing, via spliceosome"/>
    <property type="evidence" value="ECO:0000318"/>
    <property type="project" value="GO_Central"/>
</dbReference>
<dbReference type="Pfam" id="PF13671">
    <property type="entry name" value="AAA_33"/>
    <property type="match status" value="1"/>
</dbReference>
<keyword evidence="6" id="KW-1185">Reference proteome</keyword>
<reference evidence="6" key="1">
    <citation type="journal article" date="2002" name="Science">
        <title>The draft genome of Ciona intestinalis: insights into chordate and vertebrate origins.</title>
        <authorList>
            <person name="Dehal P."/>
            <person name="Satou Y."/>
            <person name="Campbell R.K."/>
            <person name="Chapman J."/>
            <person name="Degnan B."/>
            <person name="De Tomaso A."/>
            <person name="Davidson B."/>
            <person name="Di Gregorio A."/>
            <person name="Gelpke M."/>
            <person name="Goodstein D.M."/>
            <person name="Harafuji N."/>
            <person name="Hastings K.E."/>
            <person name="Ho I."/>
            <person name="Hotta K."/>
            <person name="Huang W."/>
            <person name="Kawashima T."/>
            <person name="Lemaire P."/>
            <person name="Martinez D."/>
            <person name="Meinertzhagen I.A."/>
            <person name="Necula S."/>
            <person name="Nonaka M."/>
            <person name="Putnam N."/>
            <person name="Rash S."/>
            <person name="Saiga H."/>
            <person name="Satake M."/>
            <person name="Terry A."/>
            <person name="Yamada L."/>
            <person name="Wang H.G."/>
            <person name="Awazu S."/>
            <person name="Azumi K."/>
            <person name="Boore J."/>
            <person name="Branno M."/>
            <person name="Chin-Bow S."/>
            <person name="DeSantis R."/>
            <person name="Doyle S."/>
            <person name="Francino P."/>
            <person name="Keys D.N."/>
            <person name="Haga S."/>
            <person name="Hayashi H."/>
            <person name="Hino K."/>
            <person name="Imai K.S."/>
            <person name="Inaba K."/>
            <person name="Kano S."/>
            <person name="Kobayashi K."/>
            <person name="Kobayashi M."/>
            <person name="Lee B.I."/>
            <person name="Makabe K.W."/>
            <person name="Manohar C."/>
            <person name="Matassi G."/>
            <person name="Medina M."/>
            <person name="Mochizuki Y."/>
            <person name="Mount S."/>
            <person name="Morishita T."/>
            <person name="Miura S."/>
            <person name="Nakayama A."/>
            <person name="Nishizaka S."/>
            <person name="Nomoto H."/>
            <person name="Ohta F."/>
            <person name="Oishi K."/>
            <person name="Rigoutsos I."/>
            <person name="Sano M."/>
            <person name="Sasaki A."/>
            <person name="Sasakura Y."/>
            <person name="Shoguchi E."/>
            <person name="Shin-i T."/>
            <person name="Spagnuolo A."/>
            <person name="Stainier D."/>
            <person name="Suzuki M.M."/>
            <person name="Tassy O."/>
            <person name="Takatori N."/>
            <person name="Tokuoka M."/>
            <person name="Yagi K."/>
            <person name="Yoshizaki F."/>
            <person name="Wada S."/>
            <person name="Zhang C."/>
            <person name="Hyatt P.D."/>
            <person name="Larimer F."/>
            <person name="Detter C."/>
            <person name="Doggett N."/>
            <person name="Glavina T."/>
            <person name="Hawkins T."/>
            <person name="Richardson P."/>
            <person name="Lucas S."/>
            <person name="Kohara Y."/>
            <person name="Levine M."/>
            <person name="Satoh N."/>
            <person name="Rokhsar D.S."/>
        </authorList>
    </citation>
    <scope>NUCLEOTIDE SEQUENCE [LARGE SCALE GENOMIC DNA]</scope>
</reference>
<reference evidence="5" key="3">
    <citation type="submission" date="2025-09" db="UniProtKB">
        <authorList>
            <consortium name="Ensembl"/>
        </authorList>
    </citation>
    <scope>IDENTIFICATION</scope>
</reference>
<organism evidence="5 6">
    <name type="scientific">Ciona intestinalis</name>
    <name type="common">Transparent sea squirt</name>
    <name type="synonym">Ascidia intestinalis</name>
    <dbReference type="NCBI Taxonomy" id="7719"/>
    <lineage>
        <taxon>Eukaryota</taxon>
        <taxon>Metazoa</taxon>
        <taxon>Chordata</taxon>
        <taxon>Tunicata</taxon>
        <taxon>Ascidiacea</taxon>
        <taxon>Phlebobranchia</taxon>
        <taxon>Cionidae</taxon>
        <taxon>Ciona</taxon>
    </lineage>
</organism>
<dbReference type="GO" id="GO:0005634">
    <property type="term" value="C:nucleus"/>
    <property type="evidence" value="ECO:0000318"/>
    <property type="project" value="GO_Central"/>
</dbReference>
<feature type="compositionally biased region" description="Low complexity" evidence="3">
    <location>
        <begin position="500"/>
        <end position="509"/>
    </location>
</feature>
<feature type="domain" description="B30.2/SPRY" evidence="4">
    <location>
        <begin position="1"/>
        <end position="174"/>
    </location>
</feature>
<dbReference type="InterPro" id="IPR001870">
    <property type="entry name" value="B30.2/SPRY"/>
</dbReference>
<dbReference type="Gene3D" id="2.60.120.920">
    <property type="match status" value="1"/>
</dbReference>
<proteinExistence type="predicted"/>
<dbReference type="AlphaFoldDB" id="F6XTD6"/>
<dbReference type="PANTHER" id="PTHR12381:SF56">
    <property type="entry name" value="B30.2_SPRY DOMAIN-CONTAINING PROTEIN-RELATED"/>
    <property type="match status" value="1"/>
</dbReference>
<dbReference type="InterPro" id="IPR035778">
    <property type="entry name" value="SPRY_hnRNP_U"/>
</dbReference>
<dbReference type="InterPro" id="IPR027417">
    <property type="entry name" value="P-loop_NTPase"/>
</dbReference>
<dbReference type="STRING" id="7719.ENSCINP00000027903"/>
<dbReference type="GeneTree" id="ENSGT00940000167826"/>
<dbReference type="Pfam" id="PF00622">
    <property type="entry name" value="SPRY"/>
    <property type="match status" value="1"/>
</dbReference>
<dbReference type="CDD" id="cd12884">
    <property type="entry name" value="SPRY_hnRNP"/>
    <property type="match status" value="1"/>
</dbReference>
<evidence type="ECO:0000313" key="6">
    <source>
        <dbReference type="Proteomes" id="UP000008144"/>
    </source>
</evidence>
<dbReference type="HOGENOM" id="CLU_012140_0_0_1"/>
<dbReference type="OMA" id="CANQVEV"/>
<feature type="region of interest" description="Disordered" evidence="3">
    <location>
        <begin position="388"/>
        <end position="484"/>
    </location>
</feature>
<dbReference type="Ensembl" id="ENSCINT00000028149.2">
    <property type="protein sequence ID" value="ENSCINP00000027903.2"/>
    <property type="gene ID" value="ENSCING00000015927.2"/>
</dbReference>
<evidence type="ECO:0000259" key="4">
    <source>
        <dbReference type="PROSITE" id="PS50188"/>
    </source>
</evidence>
<dbReference type="InterPro" id="IPR003877">
    <property type="entry name" value="SPRY_dom"/>
</dbReference>
<evidence type="ECO:0000313" key="5">
    <source>
        <dbReference type="Ensembl" id="ENSCINP00000027903.2"/>
    </source>
</evidence>
<name>F6XTD6_CIOIN</name>
<feature type="compositionally biased region" description="Polar residues" evidence="3">
    <location>
        <begin position="447"/>
        <end position="484"/>
    </location>
</feature>
<evidence type="ECO:0000256" key="1">
    <source>
        <dbReference type="ARBA" id="ARBA00004123"/>
    </source>
</evidence>
<dbReference type="SUPFAM" id="SSF52540">
    <property type="entry name" value="P-loop containing nucleoside triphosphate hydrolases"/>
    <property type="match status" value="1"/>
</dbReference>
<dbReference type="InterPro" id="IPR013320">
    <property type="entry name" value="ConA-like_dom_sf"/>
</dbReference>
<dbReference type="SUPFAM" id="SSF49899">
    <property type="entry name" value="Concanavalin A-like lectins/glucanases"/>
    <property type="match status" value="1"/>
</dbReference>
<feature type="region of interest" description="Disordered" evidence="3">
    <location>
        <begin position="515"/>
        <end position="578"/>
    </location>
</feature>
<accession>F6XTD6</accession>
<dbReference type="PROSITE" id="PS50188">
    <property type="entry name" value="B302_SPRY"/>
    <property type="match status" value="1"/>
</dbReference>
<feature type="compositionally biased region" description="Low complexity" evidence="3">
    <location>
        <begin position="515"/>
        <end position="546"/>
    </location>
</feature>
<reference evidence="5" key="2">
    <citation type="submission" date="2025-08" db="UniProtKB">
        <authorList>
            <consortium name="Ensembl"/>
        </authorList>
    </citation>
    <scope>IDENTIFICATION</scope>
</reference>
<dbReference type="Proteomes" id="UP000008144">
    <property type="component" value="Unassembled WGS sequence"/>
</dbReference>
<comment type="subcellular location">
    <subcellularLocation>
        <location evidence="1">Nucleus</location>
    </subcellularLocation>
</comment>
<feature type="compositionally biased region" description="Low complexity" evidence="3">
    <location>
        <begin position="423"/>
        <end position="444"/>
    </location>
</feature>